<reference evidence="8 9" key="1">
    <citation type="journal article" date="2010" name="Plant Cell">
        <title>The Chlorella variabilis NC64A genome reveals adaptation to photosymbiosis, coevolution with viruses, and cryptic sex.</title>
        <authorList>
            <person name="Blanc G."/>
            <person name="Duncan G."/>
            <person name="Agarkova I."/>
            <person name="Borodovsky M."/>
            <person name="Gurnon J."/>
            <person name="Kuo A."/>
            <person name="Lindquist E."/>
            <person name="Lucas S."/>
            <person name="Pangilinan J."/>
            <person name="Polle J."/>
            <person name="Salamov A."/>
            <person name="Terry A."/>
            <person name="Yamada T."/>
            <person name="Dunigan D.D."/>
            <person name="Grigoriev I.V."/>
            <person name="Claverie J.M."/>
            <person name="Van Etten J.L."/>
        </authorList>
    </citation>
    <scope>NUCLEOTIDE SEQUENCE [LARGE SCALE GENOMIC DNA]</scope>
    <source>
        <strain evidence="8 9">NC64A</strain>
    </source>
</reference>
<keyword evidence="2" id="KW-0479">Metal-binding</keyword>
<evidence type="ECO:0000313" key="8">
    <source>
        <dbReference type="EMBL" id="EFN57277.1"/>
    </source>
</evidence>
<keyword evidence="3" id="KW-0863">Zinc-finger</keyword>
<dbReference type="InterPro" id="IPR024766">
    <property type="entry name" value="Znf_RING_H2"/>
</dbReference>
<dbReference type="PANTHER" id="PTHR47530">
    <property type="entry name" value="E3 UBIQUITIN LIGASE BIG BROTHER-RELATED"/>
    <property type="match status" value="1"/>
</dbReference>
<feature type="compositionally biased region" description="Low complexity" evidence="6">
    <location>
        <begin position="1"/>
        <end position="17"/>
    </location>
</feature>
<dbReference type="Proteomes" id="UP000008141">
    <property type="component" value="Unassembled WGS sequence"/>
</dbReference>
<dbReference type="AlphaFoldDB" id="E1ZAL0"/>
<dbReference type="Pfam" id="PF12678">
    <property type="entry name" value="zf-rbx1"/>
    <property type="match status" value="1"/>
</dbReference>
<comment type="pathway">
    <text evidence="1">Protein modification; protein ubiquitination.</text>
</comment>
<dbReference type="GO" id="GO:0008270">
    <property type="term" value="F:zinc ion binding"/>
    <property type="evidence" value="ECO:0007669"/>
    <property type="project" value="UniProtKB-KW"/>
</dbReference>
<evidence type="ECO:0000256" key="4">
    <source>
        <dbReference type="ARBA" id="ARBA00022786"/>
    </source>
</evidence>
<feature type="compositionally biased region" description="Gly residues" evidence="6">
    <location>
        <begin position="131"/>
        <end position="140"/>
    </location>
</feature>
<keyword evidence="5" id="KW-0862">Zinc</keyword>
<dbReference type="InterPro" id="IPR013083">
    <property type="entry name" value="Znf_RING/FYVE/PHD"/>
</dbReference>
<evidence type="ECO:0000256" key="3">
    <source>
        <dbReference type="ARBA" id="ARBA00022771"/>
    </source>
</evidence>
<evidence type="ECO:0000259" key="7">
    <source>
        <dbReference type="Pfam" id="PF12678"/>
    </source>
</evidence>
<dbReference type="GeneID" id="17356607"/>
<evidence type="ECO:0000256" key="2">
    <source>
        <dbReference type="ARBA" id="ARBA00022723"/>
    </source>
</evidence>
<dbReference type="InterPro" id="IPR043312">
    <property type="entry name" value="AtBBR-like"/>
</dbReference>
<dbReference type="PANTHER" id="PTHR47530:SF4">
    <property type="entry name" value="E3 UBIQUITIN LIGASE BIG BROTHER-RELATED"/>
    <property type="match status" value="1"/>
</dbReference>
<gene>
    <name evidence="8" type="ORF">CHLNCDRAFT_143853</name>
</gene>
<dbReference type="STRING" id="554065.E1ZAL0"/>
<feature type="region of interest" description="Disordered" evidence="6">
    <location>
        <begin position="1"/>
        <end position="20"/>
    </location>
</feature>
<feature type="region of interest" description="Disordered" evidence="6">
    <location>
        <begin position="244"/>
        <end position="266"/>
    </location>
</feature>
<keyword evidence="9" id="KW-1185">Reference proteome</keyword>
<evidence type="ECO:0000256" key="6">
    <source>
        <dbReference type="SAM" id="MobiDB-lite"/>
    </source>
</evidence>
<dbReference type="Gene3D" id="3.30.40.10">
    <property type="entry name" value="Zinc/RING finger domain, C3HC4 (zinc finger)"/>
    <property type="match status" value="1"/>
</dbReference>
<feature type="compositionally biased region" description="Gly residues" evidence="6">
    <location>
        <begin position="74"/>
        <end position="90"/>
    </location>
</feature>
<feature type="compositionally biased region" description="Basic and acidic residues" evidence="6">
    <location>
        <begin position="102"/>
        <end position="113"/>
    </location>
</feature>
<dbReference type="SUPFAM" id="SSF57850">
    <property type="entry name" value="RING/U-box"/>
    <property type="match status" value="1"/>
</dbReference>
<evidence type="ECO:0000313" key="9">
    <source>
        <dbReference type="Proteomes" id="UP000008141"/>
    </source>
</evidence>
<accession>E1ZAL0</accession>
<evidence type="ECO:0000256" key="1">
    <source>
        <dbReference type="ARBA" id="ARBA00004906"/>
    </source>
</evidence>
<proteinExistence type="predicted"/>
<dbReference type="RefSeq" id="XP_005849379.1">
    <property type="nucleotide sequence ID" value="XM_005849317.1"/>
</dbReference>
<organism evidence="9">
    <name type="scientific">Chlorella variabilis</name>
    <name type="common">Green alga</name>
    <dbReference type="NCBI Taxonomy" id="554065"/>
    <lineage>
        <taxon>Eukaryota</taxon>
        <taxon>Viridiplantae</taxon>
        <taxon>Chlorophyta</taxon>
        <taxon>core chlorophytes</taxon>
        <taxon>Trebouxiophyceae</taxon>
        <taxon>Chlorellales</taxon>
        <taxon>Chlorellaceae</taxon>
        <taxon>Chlorella clade</taxon>
        <taxon>Chlorella</taxon>
    </lineage>
</organism>
<keyword evidence="4" id="KW-0833">Ubl conjugation pathway</keyword>
<feature type="region of interest" description="Disordered" evidence="6">
    <location>
        <begin position="125"/>
        <end position="153"/>
    </location>
</feature>
<dbReference type="EMBL" id="GL433840">
    <property type="protein sequence ID" value="EFN57277.1"/>
    <property type="molecule type" value="Genomic_DNA"/>
</dbReference>
<feature type="region of interest" description="Disordered" evidence="6">
    <location>
        <begin position="65"/>
        <end position="113"/>
    </location>
</feature>
<dbReference type="KEGG" id="cvr:CHLNCDRAFT_143853"/>
<dbReference type="OrthoDB" id="8062037at2759"/>
<dbReference type="OMA" id="CICAKEV"/>
<dbReference type="InParanoid" id="E1ZAL0"/>
<evidence type="ECO:0000256" key="5">
    <source>
        <dbReference type="ARBA" id="ARBA00022833"/>
    </source>
</evidence>
<protein>
    <recommendedName>
        <fullName evidence="7">Zinc finger RING-H2-type domain-containing protein</fullName>
    </recommendedName>
</protein>
<feature type="domain" description="Zinc finger RING-H2-type" evidence="7">
    <location>
        <begin position="199"/>
        <end position="235"/>
    </location>
</feature>
<name>E1ZAL0_CHLVA</name>
<feature type="compositionally biased region" description="Acidic residues" evidence="6">
    <location>
        <begin position="91"/>
        <end position="101"/>
    </location>
</feature>
<sequence length="266" mass="27884">MSQGGAASTPAAQPQAQDEAVLGEVLVQQRTLRQGPVEEDPDLALAKLLQAQEQAWLAMAGQGSGILENLPPAAGGGEAGAGPHEGGGGEEGGEVEELTDEEMARRLQEQEEREFQQRLLELAGMGQPGAAPGGGGGIEAPGGDEYLPEDDVDPDEMTYEELSALGEAVGTVSKGISQAQIDTLPQQAYYEVAGTTAGVEYEPEDNVKVLPVCRHYYHPDCIAEWLKRNKVCCICAKEVIEEGKKTEAAGSGGAASDGVLGERRQQ</sequence>
<dbReference type="eggNOG" id="KOG0800">
    <property type="taxonomic scope" value="Eukaryota"/>
</dbReference>